<dbReference type="EMBL" id="JAGVWB010000005">
    <property type="protein sequence ID" value="MBS3057943.1"/>
    <property type="molecule type" value="Genomic_DNA"/>
</dbReference>
<keyword evidence="1" id="KW-0472">Membrane</keyword>
<feature type="transmembrane region" description="Helical" evidence="1">
    <location>
        <begin position="250"/>
        <end position="267"/>
    </location>
</feature>
<reference evidence="6 7" key="1">
    <citation type="journal article" date="2020" name="bioRxiv">
        <title>A rank-normalized archaeal taxonomy based on genome phylogeny resolves widespread incomplete and uneven classifications.</title>
        <authorList>
            <person name="Rinke C."/>
            <person name="Chuvochina M."/>
            <person name="Mussig A.J."/>
            <person name="Chaumeil P.-A."/>
            <person name="Waite D.W."/>
            <person name="Whitman W.B."/>
            <person name="Parks D.H."/>
            <person name="Hugenholtz P."/>
        </authorList>
    </citation>
    <scope>NUCLEOTIDE SEQUENCE [LARGE SCALE GENOMIC DNA]</scope>
</reference>
<dbReference type="EMBL" id="DUFW01000004">
    <property type="protein sequence ID" value="HIH21128.1"/>
    <property type="molecule type" value="Genomic_DNA"/>
</dbReference>
<evidence type="ECO:0000313" key="7">
    <source>
        <dbReference type="Proteomes" id="UP000590964"/>
    </source>
</evidence>
<accession>A0A7J4JTZ2</accession>
<dbReference type="Gene3D" id="3.90.550.10">
    <property type="entry name" value="Spore Coat Polysaccharide Biosynthesis Protein SpsA, Chain A"/>
    <property type="match status" value="1"/>
</dbReference>
<dbReference type="CDD" id="cd00761">
    <property type="entry name" value="Glyco_tranf_GTA_type"/>
    <property type="match status" value="1"/>
</dbReference>
<dbReference type="PANTHER" id="PTHR43685">
    <property type="entry name" value="GLYCOSYLTRANSFERASE"/>
    <property type="match status" value="1"/>
</dbReference>
<protein>
    <submittedName>
        <fullName evidence="3">Glycosyltransferase family 2 protein</fullName>
    </submittedName>
</protein>
<reference evidence="5" key="3">
    <citation type="submission" date="2021-05" db="EMBL/GenBank/DDBJ databases">
        <title>Protein family content uncovers lineage relationships and bacterial pathway maintenance mechanisms in DPANN archaea.</title>
        <authorList>
            <person name="Castelle C.J."/>
            <person name="Meheust R."/>
            <person name="Jaffe A.L."/>
            <person name="Seitz K."/>
            <person name="Gong X."/>
            <person name="Baker B.J."/>
            <person name="Banfield J.F."/>
        </authorList>
    </citation>
    <scope>NUCLEOTIDE SEQUENCE</scope>
    <source>
        <strain evidence="5">RIFCSPLOWO2_01_FULL_43_13</strain>
    </source>
</reference>
<evidence type="ECO:0000313" key="6">
    <source>
        <dbReference type="Proteomes" id="UP000527315"/>
    </source>
</evidence>
<feature type="domain" description="Glycosyltransferase 2-like" evidence="2">
    <location>
        <begin position="13"/>
        <end position="151"/>
    </location>
</feature>
<dbReference type="EMBL" id="DUFJ01000102">
    <property type="protein sequence ID" value="HIH33510.1"/>
    <property type="molecule type" value="Genomic_DNA"/>
</dbReference>
<evidence type="ECO:0000313" key="3">
    <source>
        <dbReference type="EMBL" id="HIH21128.1"/>
    </source>
</evidence>
<organism evidence="3 7">
    <name type="scientific">Candidatus Iainarchaeum sp</name>
    <dbReference type="NCBI Taxonomy" id="3101447"/>
    <lineage>
        <taxon>Archaea</taxon>
        <taxon>Candidatus Iainarchaeota</taxon>
        <taxon>Candidatus Iainarchaeia</taxon>
        <taxon>Candidatus Iainarchaeales</taxon>
        <taxon>Candidatus Iainarchaeaceae</taxon>
        <taxon>Candidatus Iainarchaeum</taxon>
    </lineage>
</organism>
<dbReference type="Pfam" id="PF00535">
    <property type="entry name" value="Glycos_transf_2"/>
    <property type="match status" value="1"/>
</dbReference>
<sequence length="340" mass="39013">MELKKSAQRARISVVIPMYNAAGTIEECLESLSRMNFPKKGFEAIVVNDGSKDNSLGLARRIVKRNFNFRLLDLGKNFGKITAREQGVKAAKYSLIAFIDADCKADKNWLKELANSGSRQVIGITFNNPKRSKVDLFFHLVRKKYYYWPSRIEEVSWGNFHKAPKGTENFLCDKKLFLECSPKIKGRTVNDDTLIMANILKKKAGIVMNPSANVTHLERDSLEGVFKQWQLRALTFWNYFIQEQKKQNQAFGIFALAWVFLAALTWLNPLFLVYLAAIIAITDFFSSLYFIEKPGQWIQFWRVGIVMKAGFASGIIKSRKKFWKLWTASLLAILILRLVS</sequence>
<evidence type="ECO:0000313" key="4">
    <source>
        <dbReference type="EMBL" id="HIH33510.1"/>
    </source>
</evidence>
<evidence type="ECO:0000256" key="1">
    <source>
        <dbReference type="SAM" id="Phobius"/>
    </source>
</evidence>
<name>A0A7J4JTZ2_9ARCH</name>
<dbReference type="GO" id="GO:0016740">
    <property type="term" value="F:transferase activity"/>
    <property type="evidence" value="ECO:0007669"/>
    <property type="project" value="UniProtKB-KW"/>
</dbReference>
<gene>
    <name evidence="3" type="ORF">HA222_00495</name>
    <name evidence="4" type="ORF">HA227_04645</name>
    <name evidence="5" type="ORF">J4478_00905</name>
</gene>
<dbReference type="Proteomes" id="UP000680185">
    <property type="component" value="Unassembled WGS sequence"/>
</dbReference>
<keyword evidence="1" id="KW-1133">Transmembrane helix</keyword>
<dbReference type="SUPFAM" id="SSF53448">
    <property type="entry name" value="Nucleotide-diphospho-sugar transferases"/>
    <property type="match status" value="1"/>
</dbReference>
<dbReference type="Proteomes" id="UP000527315">
    <property type="component" value="Unassembled WGS sequence"/>
</dbReference>
<dbReference type="AlphaFoldDB" id="A0A7J4JTZ2"/>
<reference evidence="5" key="2">
    <citation type="submission" date="2021-03" db="EMBL/GenBank/DDBJ databases">
        <authorList>
            <person name="Jaffe A."/>
        </authorList>
    </citation>
    <scope>NUCLEOTIDE SEQUENCE</scope>
    <source>
        <strain evidence="5">RIFCSPLOWO2_01_FULL_43_13</strain>
    </source>
</reference>
<proteinExistence type="predicted"/>
<evidence type="ECO:0000259" key="2">
    <source>
        <dbReference type="Pfam" id="PF00535"/>
    </source>
</evidence>
<dbReference type="InterPro" id="IPR029044">
    <property type="entry name" value="Nucleotide-diphossugar_trans"/>
</dbReference>
<evidence type="ECO:0000313" key="5">
    <source>
        <dbReference type="EMBL" id="MBS3057943.1"/>
    </source>
</evidence>
<feature type="transmembrane region" description="Helical" evidence="1">
    <location>
        <begin position="322"/>
        <end position="339"/>
    </location>
</feature>
<dbReference type="Proteomes" id="UP000590964">
    <property type="component" value="Unassembled WGS sequence"/>
</dbReference>
<dbReference type="PANTHER" id="PTHR43685:SF12">
    <property type="entry name" value="GLYCOSYL TRANSFERASE FAMILY 2"/>
    <property type="match status" value="1"/>
</dbReference>
<keyword evidence="1" id="KW-0812">Transmembrane</keyword>
<dbReference type="InterPro" id="IPR050834">
    <property type="entry name" value="Glycosyltransf_2"/>
</dbReference>
<comment type="caution">
    <text evidence="3">The sequence shown here is derived from an EMBL/GenBank/DDBJ whole genome shotgun (WGS) entry which is preliminary data.</text>
</comment>
<keyword evidence="3" id="KW-0808">Transferase</keyword>
<dbReference type="InterPro" id="IPR001173">
    <property type="entry name" value="Glyco_trans_2-like"/>
</dbReference>
<feature type="transmembrane region" description="Helical" evidence="1">
    <location>
        <begin position="298"/>
        <end position="316"/>
    </location>
</feature>